<dbReference type="InterPro" id="IPR008271">
    <property type="entry name" value="Ser/Thr_kinase_AS"/>
</dbReference>
<dbReference type="InterPro" id="IPR001609">
    <property type="entry name" value="Myosin_head_motor_dom-like"/>
</dbReference>
<keyword evidence="3" id="KW-0963">Cytoplasm</keyword>
<keyword evidence="6 12" id="KW-0067">ATP-binding</keyword>
<dbReference type="Pfam" id="PF00063">
    <property type="entry name" value="Myosin_head"/>
    <property type="match status" value="1"/>
</dbReference>
<dbReference type="Gene3D" id="3.40.850.10">
    <property type="entry name" value="Kinesin motor domain"/>
    <property type="match status" value="1"/>
</dbReference>
<dbReference type="PROSITE" id="PS00107">
    <property type="entry name" value="PROTEIN_KINASE_ATP"/>
    <property type="match status" value="1"/>
</dbReference>
<evidence type="ECO:0000313" key="17">
    <source>
        <dbReference type="EMBL" id="KAK8773583.1"/>
    </source>
</evidence>
<dbReference type="InterPro" id="IPR036961">
    <property type="entry name" value="Kinesin_motor_dom_sf"/>
</dbReference>
<dbReference type="PROSITE" id="PS51456">
    <property type="entry name" value="MYOSIN_MOTOR"/>
    <property type="match status" value="1"/>
</dbReference>
<evidence type="ECO:0000256" key="14">
    <source>
        <dbReference type="SAM" id="MobiDB-lite"/>
    </source>
</evidence>
<dbReference type="SMART" id="SM00220">
    <property type="entry name" value="S_TKc"/>
    <property type="match status" value="1"/>
</dbReference>
<feature type="binding site" evidence="13">
    <location>
        <position position="126"/>
    </location>
    <ligand>
        <name>ATP</name>
        <dbReference type="ChEBI" id="CHEBI:30616"/>
    </ligand>
</feature>
<evidence type="ECO:0000256" key="12">
    <source>
        <dbReference type="PROSITE-ProRule" id="PRU00782"/>
    </source>
</evidence>
<evidence type="ECO:0000259" key="15">
    <source>
        <dbReference type="PROSITE" id="PS50011"/>
    </source>
</evidence>
<dbReference type="SUPFAM" id="SSF56112">
    <property type="entry name" value="Protein kinase-like (PK-like)"/>
    <property type="match status" value="1"/>
</dbReference>
<dbReference type="InterPro" id="IPR027417">
    <property type="entry name" value="P-loop_NTPase"/>
</dbReference>
<dbReference type="Proteomes" id="UP001321473">
    <property type="component" value="Unassembled WGS sequence"/>
</dbReference>
<name>A0AAQ4EGE9_AMBAM</name>
<comment type="subcellular location">
    <subcellularLocation>
        <location evidence="2">Cell projection</location>
    </subcellularLocation>
    <subcellularLocation>
        <location evidence="1">Cytoplasm</location>
        <location evidence="1">Cytoskeleton</location>
    </subcellularLocation>
</comment>
<evidence type="ECO:0000259" key="16">
    <source>
        <dbReference type="PROSITE" id="PS51456"/>
    </source>
</evidence>
<feature type="domain" description="Myosin motor" evidence="16">
    <location>
        <begin position="415"/>
        <end position="1110"/>
    </location>
</feature>
<dbReference type="GO" id="GO:0005524">
    <property type="term" value="F:ATP binding"/>
    <property type="evidence" value="ECO:0007669"/>
    <property type="project" value="UniProtKB-UniRule"/>
</dbReference>
<dbReference type="FunFam" id="1.10.510.10:FF:000421">
    <property type="entry name" value="Serine/threonine-protein kinase PAK 6"/>
    <property type="match status" value="1"/>
</dbReference>
<comment type="similarity">
    <text evidence="12">Belongs to the TRAFAC class myosin-kinesin ATPase superfamily. Myosin family.</text>
</comment>
<dbReference type="GO" id="GO:0000146">
    <property type="term" value="F:microfilament motor activity"/>
    <property type="evidence" value="ECO:0007669"/>
    <property type="project" value="TreeGrafter"/>
</dbReference>
<evidence type="ECO:0000256" key="2">
    <source>
        <dbReference type="ARBA" id="ARBA00004316"/>
    </source>
</evidence>
<feature type="binding site" evidence="12">
    <location>
        <begin position="508"/>
        <end position="515"/>
    </location>
    <ligand>
        <name>ATP</name>
        <dbReference type="ChEBI" id="CHEBI:30616"/>
    </ligand>
</feature>
<dbReference type="InterPro" id="IPR017441">
    <property type="entry name" value="Protein_kinase_ATP_BS"/>
</dbReference>
<feature type="region of interest" description="Disordered" evidence="14">
    <location>
        <begin position="1343"/>
        <end position="1422"/>
    </location>
</feature>
<comment type="caution">
    <text evidence="17">The sequence shown here is derived from an EMBL/GenBank/DDBJ whole genome shotgun (WGS) entry which is preliminary data.</text>
</comment>
<dbReference type="InterPro" id="IPR052409">
    <property type="entry name" value="Myosin-III_kinase_activity"/>
</dbReference>
<dbReference type="PROSITE" id="PS00108">
    <property type="entry name" value="PROTEIN_KINASE_ST"/>
    <property type="match status" value="1"/>
</dbReference>
<dbReference type="SUPFAM" id="SSF52540">
    <property type="entry name" value="P-loop containing nucleoside triphosphate hydrolases"/>
    <property type="match status" value="1"/>
</dbReference>
<feature type="compositionally biased region" description="Low complexity" evidence="14">
    <location>
        <begin position="1307"/>
        <end position="1319"/>
    </location>
</feature>
<dbReference type="GO" id="GO:0030832">
    <property type="term" value="P:regulation of actin filament length"/>
    <property type="evidence" value="ECO:0007669"/>
    <property type="project" value="TreeGrafter"/>
</dbReference>
<proteinExistence type="inferred from homology"/>
<keyword evidence="4" id="KW-0677">Repeat</keyword>
<dbReference type="InterPro" id="IPR036083">
    <property type="entry name" value="MYSc_Myo3"/>
</dbReference>
<keyword evidence="7 12" id="KW-0518">Myosin</keyword>
<dbReference type="GO" id="GO:0004674">
    <property type="term" value="F:protein serine/threonine kinase activity"/>
    <property type="evidence" value="ECO:0007669"/>
    <property type="project" value="TreeGrafter"/>
</dbReference>
<evidence type="ECO:0000256" key="11">
    <source>
        <dbReference type="ARBA" id="ARBA00023273"/>
    </source>
</evidence>
<keyword evidence="9 12" id="KW-0009">Actin-binding</keyword>
<keyword evidence="11" id="KW-0966">Cell projection</keyword>
<dbReference type="Gene3D" id="1.20.120.720">
    <property type="entry name" value="Myosin VI head, motor domain, U50 subdomain"/>
    <property type="match status" value="1"/>
</dbReference>
<dbReference type="EMBL" id="JARKHS020016634">
    <property type="protein sequence ID" value="KAK8773583.1"/>
    <property type="molecule type" value="Genomic_DNA"/>
</dbReference>
<feature type="domain" description="Protein kinase" evidence="15">
    <location>
        <begin position="97"/>
        <end position="364"/>
    </location>
</feature>
<evidence type="ECO:0000256" key="6">
    <source>
        <dbReference type="ARBA" id="ARBA00022840"/>
    </source>
</evidence>
<organism evidence="17 18">
    <name type="scientific">Amblyomma americanum</name>
    <name type="common">Lone star tick</name>
    <dbReference type="NCBI Taxonomy" id="6943"/>
    <lineage>
        <taxon>Eukaryota</taxon>
        <taxon>Metazoa</taxon>
        <taxon>Ecdysozoa</taxon>
        <taxon>Arthropoda</taxon>
        <taxon>Chelicerata</taxon>
        <taxon>Arachnida</taxon>
        <taxon>Acari</taxon>
        <taxon>Parasitiformes</taxon>
        <taxon>Ixodida</taxon>
        <taxon>Ixodoidea</taxon>
        <taxon>Ixodidae</taxon>
        <taxon>Amblyomminae</taxon>
        <taxon>Amblyomma</taxon>
    </lineage>
</organism>
<dbReference type="Gene3D" id="1.20.58.530">
    <property type="match status" value="1"/>
</dbReference>
<dbReference type="GO" id="GO:0016459">
    <property type="term" value="C:myosin complex"/>
    <property type="evidence" value="ECO:0007669"/>
    <property type="project" value="UniProtKB-KW"/>
</dbReference>
<dbReference type="PRINTS" id="PR00193">
    <property type="entry name" value="MYOSINHEAVY"/>
</dbReference>
<feature type="compositionally biased region" description="Basic and acidic residues" evidence="14">
    <location>
        <begin position="1392"/>
        <end position="1401"/>
    </location>
</feature>
<evidence type="ECO:0000256" key="3">
    <source>
        <dbReference type="ARBA" id="ARBA00022490"/>
    </source>
</evidence>
<evidence type="ECO:0000256" key="1">
    <source>
        <dbReference type="ARBA" id="ARBA00004245"/>
    </source>
</evidence>
<evidence type="ECO:0000256" key="7">
    <source>
        <dbReference type="ARBA" id="ARBA00023123"/>
    </source>
</evidence>
<keyword evidence="8 12" id="KW-0505">Motor protein</keyword>
<dbReference type="Gene3D" id="1.10.10.820">
    <property type="match status" value="1"/>
</dbReference>
<dbReference type="CDD" id="cd01379">
    <property type="entry name" value="MYSc_Myo3"/>
    <property type="match status" value="1"/>
</dbReference>
<dbReference type="GO" id="GO:0042995">
    <property type="term" value="C:cell projection"/>
    <property type="evidence" value="ECO:0007669"/>
    <property type="project" value="UniProtKB-SubCell"/>
</dbReference>
<dbReference type="InterPro" id="IPR011009">
    <property type="entry name" value="Kinase-like_dom_sf"/>
</dbReference>
<evidence type="ECO:0000313" key="18">
    <source>
        <dbReference type="Proteomes" id="UP001321473"/>
    </source>
</evidence>
<dbReference type="Pfam" id="PF00069">
    <property type="entry name" value="Pkinase"/>
    <property type="match status" value="1"/>
</dbReference>
<evidence type="ECO:0000256" key="5">
    <source>
        <dbReference type="ARBA" id="ARBA00022741"/>
    </source>
</evidence>
<dbReference type="CDD" id="cd06608">
    <property type="entry name" value="STKc_myosinIII_N_like"/>
    <property type="match status" value="1"/>
</dbReference>
<protein>
    <submittedName>
        <fullName evidence="17">Uncharacterized protein</fullName>
    </submittedName>
</protein>
<sequence length="1422" mass="161904">MNNNIMAVKRLYCAGSCQDEPPKDEGEGLPRHSEIMEESHRYRLLKPLPLNTGSSYNGGGGGGVSPEQHHDPKVAAYYRGISKHLDLLSLPAPGDRFQLVKVVGEGTYGEVYAARDKLTDRLVAVKIMENIADNVEEMEEEHRVLRDLCVHPNIPTYFGIFFQPAPCREDDQVWFVMELCTGGSVTDLVQNLRKSGSNLPEPIIAYILRETIDALRFLHAHHCMHRDVKGHNILLTDTGTVKLVDFGVSSHLDETMGKRNTSVGTPYWMAPEVVACERQLDYSYDIRCDVWSLGITAIELAEGEPPLADIHPMRALFQIPRNPPPKLKNPAEWSDDFNDFLSVCLVKDYEKRPLMSDLMNHKFIAQVPRHPEEIRQELMRILKAQRKVGYSKRLPEVTTKHGQLKTDRKSRPTPILMDDLSALETLTEEIIVDQLYQRFMRGQIYTYIGDILLAMNPFQKLPIYSEEVSMRYRNRAKLDNPPHIFAVADAAYHSMLHQKRNQCIVISGESGAGKTESANLLLRQLVALGKATNRNLEDKILQVNPIMEAFGNAKTGINDNSSRFGKFLDLTFTEQGKITGGKLSVYLLEQSRVVWQAPQERNFHIFYYLYDGLADIRQLGNYYLDTTGKRQHRYLNGAASDKETASTHVDRLNNIKQGFQLLGFRSAETDTIYRILAAIVHLGDVEVRKAETTFQNDTCIIVNAEKIPIVAQLLGLQGNALRDALTSSSMVMRGEVITRCNSAQEAECARDAMAKALYARLFDWIVNQINRHLALGRIAIGLPLSVALLDIFGFEDLQKNSLEQLCINIANEQIQFFFNQHVFAWEQQEYLNEGLSVQPVSFGDNRPVLDMFLGRPLGLLALLDEESHFPNATDQSLIDKFHNNIKSKYYIRPKSNALQFTIRHHAGKVLYDARCFVEKNRNFLPTEIVQLLRQSKLPVVQTLFQSPLTKTGQLYTPSQYACQNLSTQSLVSQAKALQTTSTSFRFSLMDLLQKMSAGLPHFVRCLKPNDYRLAGGFSRDKVLCQLRYTGVLETIYIRQQGFSHRYSFAELLKRYSFLAFSFDEKVVPNRETCHQLLVRLKMDDYAIGKSKVFLKYYHVEYLSRLYEQQIRKIVVAQSAVRRWLAKRYVQKRRLAIALVAQRCQMKIQKNKEAANRRKMANRSVDPNGSTWKCLKILDFCQKVHHCPSSRNRCLKKAHPNTNITPIIMTCHHVPMPRNGETIVDEVPVPSERRINGRCRNLDYQHQQRPQPKKPLHLNNFDLCTHKLPAEERKKMAAEIPVKPAPREVRNGVNGIHVEQKRQHEIDSNSASGNSSNQSSGPRPTMVEVESWWQEGSLKENQTIEPATPPQLDLPTAQDSDPNQGPYQFKKILRKPPPSPKPSPNRQTPGVFDFRKLLRKTDNAPTETLKRCKGLLSSPSSVT</sequence>
<dbReference type="GO" id="GO:0003779">
    <property type="term" value="F:actin binding"/>
    <property type="evidence" value="ECO:0007669"/>
    <property type="project" value="UniProtKB-KW"/>
</dbReference>
<keyword evidence="10" id="KW-0206">Cytoskeleton</keyword>
<dbReference type="Gene3D" id="1.20.5.4820">
    <property type="match status" value="1"/>
</dbReference>
<feature type="compositionally biased region" description="Polar residues" evidence="14">
    <location>
        <begin position="1356"/>
        <end position="1365"/>
    </location>
</feature>
<keyword evidence="18" id="KW-1185">Reference proteome</keyword>
<feature type="region of interest" description="Disordered" evidence="14">
    <location>
        <begin position="1301"/>
        <end position="1325"/>
    </location>
</feature>
<feature type="region of interest" description="Actin-binding" evidence="12">
    <location>
        <begin position="988"/>
        <end position="1010"/>
    </location>
</feature>
<gene>
    <name evidence="17" type="ORF">V5799_011882</name>
</gene>
<evidence type="ECO:0000256" key="9">
    <source>
        <dbReference type="ARBA" id="ARBA00023203"/>
    </source>
</evidence>
<accession>A0AAQ4EGE9</accession>
<reference evidence="17 18" key="1">
    <citation type="journal article" date="2023" name="Arcadia Sci">
        <title>De novo assembly of a long-read Amblyomma americanum tick genome.</title>
        <authorList>
            <person name="Chou S."/>
            <person name="Poskanzer K.E."/>
            <person name="Rollins M."/>
            <person name="Thuy-Boun P.S."/>
        </authorList>
    </citation>
    <scope>NUCLEOTIDE SEQUENCE [LARGE SCALE GENOMIC DNA]</scope>
    <source>
        <strain evidence="17">F_SG_1</strain>
        <tissue evidence="17">Salivary glands</tissue>
    </source>
</reference>
<dbReference type="PANTHER" id="PTHR46256:SF3">
    <property type="entry name" value="MYOSIN MOTOR DOMAIN-CONTAINING PROTEIN"/>
    <property type="match status" value="1"/>
</dbReference>
<keyword evidence="5 12" id="KW-0547">Nucleotide-binding</keyword>
<dbReference type="Gene3D" id="1.10.510.10">
    <property type="entry name" value="Transferase(Phosphotransferase) domain 1"/>
    <property type="match status" value="1"/>
</dbReference>
<evidence type="ECO:0000256" key="10">
    <source>
        <dbReference type="ARBA" id="ARBA00023212"/>
    </source>
</evidence>
<evidence type="ECO:0000256" key="8">
    <source>
        <dbReference type="ARBA" id="ARBA00023175"/>
    </source>
</evidence>
<dbReference type="PROSITE" id="PS50011">
    <property type="entry name" value="PROTEIN_KINASE_DOM"/>
    <property type="match status" value="1"/>
</dbReference>
<evidence type="ECO:0000256" key="4">
    <source>
        <dbReference type="ARBA" id="ARBA00022737"/>
    </source>
</evidence>
<dbReference type="SMART" id="SM00242">
    <property type="entry name" value="MYSc"/>
    <property type="match status" value="1"/>
</dbReference>
<evidence type="ECO:0000256" key="13">
    <source>
        <dbReference type="PROSITE-ProRule" id="PRU10141"/>
    </source>
</evidence>
<dbReference type="InterPro" id="IPR000719">
    <property type="entry name" value="Prot_kinase_dom"/>
</dbReference>
<dbReference type="PANTHER" id="PTHR46256">
    <property type="entry name" value="AGAP011099-PA"/>
    <property type="match status" value="1"/>
</dbReference>